<dbReference type="PANTHER" id="PTHR12555:SF13">
    <property type="entry name" value="UBIQUITIN RECOGNITION FACTOR IN ER-ASSOCIATED DEGRADATION PROTEIN 1"/>
    <property type="match status" value="1"/>
</dbReference>
<dbReference type="EMBL" id="MU620893">
    <property type="protein sequence ID" value="KAI8584414.1"/>
    <property type="molecule type" value="Genomic_DNA"/>
</dbReference>
<evidence type="ECO:0000313" key="7">
    <source>
        <dbReference type="EMBL" id="KAI8584414.1"/>
    </source>
</evidence>
<dbReference type="Gene3D" id="3.10.330.10">
    <property type="match status" value="1"/>
</dbReference>
<accession>A0AAD5HIU4</accession>
<dbReference type="InterPro" id="IPR042299">
    <property type="entry name" value="Ufd1-like_Nn"/>
</dbReference>
<feature type="domain" description="Ubiquitin fusion degradation protein UFD1 N-terminal subdomain 1" evidence="5">
    <location>
        <begin position="30"/>
        <end position="129"/>
    </location>
</feature>
<comment type="similarity">
    <text evidence="1">Belongs to the UFD1 family.</text>
</comment>
<keyword evidence="2" id="KW-0833">Ubl conjugation pathway</keyword>
<dbReference type="AlphaFoldDB" id="A0AAD5HIU4"/>
<feature type="domain" description="Ubiquitin fusion degradation protein UFD1 N-terminal subdomain 2" evidence="6">
    <location>
        <begin position="131"/>
        <end position="209"/>
    </location>
</feature>
<dbReference type="GO" id="GO:0006511">
    <property type="term" value="P:ubiquitin-dependent protein catabolic process"/>
    <property type="evidence" value="ECO:0007669"/>
    <property type="project" value="InterPro"/>
</dbReference>
<evidence type="ECO:0000256" key="4">
    <source>
        <dbReference type="SAM" id="MobiDB-lite"/>
    </source>
</evidence>
<dbReference type="FunFam" id="2.40.40.50:FF:000001">
    <property type="entry name" value="Ubiquitin fusion degradation protein 1 homolog"/>
    <property type="match status" value="1"/>
</dbReference>
<feature type="compositionally biased region" description="Polar residues" evidence="4">
    <location>
        <begin position="335"/>
        <end position="346"/>
    </location>
</feature>
<keyword evidence="8" id="KW-1185">Reference proteome</keyword>
<evidence type="ECO:0000259" key="5">
    <source>
        <dbReference type="Pfam" id="PF03152"/>
    </source>
</evidence>
<evidence type="ECO:0000256" key="1">
    <source>
        <dbReference type="ARBA" id="ARBA00006043"/>
    </source>
</evidence>
<feature type="region of interest" description="Disordered" evidence="4">
    <location>
        <begin position="310"/>
        <end position="358"/>
    </location>
</feature>
<dbReference type="InterPro" id="IPR055418">
    <property type="entry name" value="UFD1_N2"/>
</dbReference>
<dbReference type="RefSeq" id="XP_051449418.1">
    <property type="nucleotide sequence ID" value="XM_051585419.1"/>
</dbReference>
<dbReference type="GO" id="GO:0034098">
    <property type="term" value="C:VCP-NPL4-UFD1 AAA ATPase complex"/>
    <property type="evidence" value="ECO:0007669"/>
    <property type="project" value="TreeGrafter"/>
</dbReference>
<evidence type="ECO:0000256" key="2">
    <source>
        <dbReference type="ARBA" id="ARBA00022786"/>
    </source>
</evidence>
<organism evidence="7 8">
    <name type="scientific">Umbelopsis ramanniana AG</name>
    <dbReference type="NCBI Taxonomy" id="1314678"/>
    <lineage>
        <taxon>Eukaryota</taxon>
        <taxon>Fungi</taxon>
        <taxon>Fungi incertae sedis</taxon>
        <taxon>Mucoromycota</taxon>
        <taxon>Mucoromycotina</taxon>
        <taxon>Umbelopsidomycetes</taxon>
        <taxon>Umbelopsidales</taxon>
        <taxon>Umbelopsidaceae</taxon>
        <taxon>Umbelopsis</taxon>
    </lineage>
</organism>
<dbReference type="Pfam" id="PF03152">
    <property type="entry name" value="UFD1_N1"/>
    <property type="match status" value="1"/>
</dbReference>
<dbReference type="PANTHER" id="PTHR12555">
    <property type="entry name" value="UBIQUITIN FUSION DEGRADATON PROTEIN 1"/>
    <property type="match status" value="1"/>
</dbReference>
<dbReference type="GO" id="GO:0031593">
    <property type="term" value="F:polyubiquitin modification-dependent protein binding"/>
    <property type="evidence" value="ECO:0007669"/>
    <property type="project" value="TreeGrafter"/>
</dbReference>
<protein>
    <recommendedName>
        <fullName evidence="3">Ubiquitin fusion degradation protein 1</fullName>
    </recommendedName>
</protein>
<reference evidence="7" key="2">
    <citation type="journal article" date="2022" name="Proc. Natl. Acad. Sci. U.S.A.">
        <title>Diploid-dominant life cycles characterize the early evolution of Fungi.</title>
        <authorList>
            <person name="Amses K.R."/>
            <person name="Simmons D.R."/>
            <person name="Longcore J.E."/>
            <person name="Mondo S.J."/>
            <person name="Seto K."/>
            <person name="Jeronimo G.H."/>
            <person name="Bonds A.E."/>
            <person name="Quandt C.A."/>
            <person name="Davis W.J."/>
            <person name="Chang Y."/>
            <person name="Federici B.A."/>
            <person name="Kuo A."/>
            <person name="LaButti K."/>
            <person name="Pangilinan J."/>
            <person name="Andreopoulos W."/>
            <person name="Tritt A."/>
            <person name="Riley R."/>
            <person name="Hundley H."/>
            <person name="Johnson J."/>
            <person name="Lipzen A."/>
            <person name="Barry K."/>
            <person name="Lang B.F."/>
            <person name="Cuomo C.A."/>
            <person name="Buchler N.E."/>
            <person name="Grigoriev I.V."/>
            <person name="Spatafora J.W."/>
            <person name="Stajich J.E."/>
            <person name="James T.Y."/>
        </authorList>
    </citation>
    <scope>NUCLEOTIDE SEQUENCE</scope>
    <source>
        <strain evidence="7">AG</strain>
    </source>
</reference>
<feature type="compositionally biased region" description="Basic and acidic residues" evidence="4">
    <location>
        <begin position="349"/>
        <end position="358"/>
    </location>
</feature>
<reference evidence="7" key="1">
    <citation type="submission" date="2021-06" db="EMBL/GenBank/DDBJ databases">
        <authorList>
            <consortium name="DOE Joint Genome Institute"/>
            <person name="Mondo S.J."/>
            <person name="Amses K.R."/>
            <person name="Simmons D.R."/>
            <person name="Longcore J.E."/>
            <person name="Seto K."/>
            <person name="Alves G.H."/>
            <person name="Bonds A.E."/>
            <person name="Quandt C.A."/>
            <person name="Davis W.J."/>
            <person name="Chang Y."/>
            <person name="Letcher P.M."/>
            <person name="Powell M.J."/>
            <person name="Kuo A."/>
            <person name="Labutti K."/>
            <person name="Pangilinan J."/>
            <person name="Andreopoulos W."/>
            <person name="Tritt A."/>
            <person name="Riley R."/>
            <person name="Hundley H."/>
            <person name="Johnson J."/>
            <person name="Lipzen A."/>
            <person name="Barry K."/>
            <person name="Berbee M.L."/>
            <person name="Buchler N.E."/>
            <person name="Grigoriev I.V."/>
            <person name="Spatafora J.W."/>
            <person name="Stajich J.E."/>
            <person name="James T.Y."/>
        </authorList>
    </citation>
    <scope>NUCLEOTIDE SEQUENCE</scope>
    <source>
        <strain evidence="7">AG</strain>
    </source>
</reference>
<dbReference type="InterPro" id="IPR055417">
    <property type="entry name" value="UFD1_N1"/>
</dbReference>
<dbReference type="GO" id="GO:0036503">
    <property type="term" value="P:ERAD pathway"/>
    <property type="evidence" value="ECO:0007669"/>
    <property type="project" value="TreeGrafter"/>
</dbReference>
<feature type="region of interest" description="Disordered" evidence="4">
    <location>
        <begin position="226"/>
        <end position="269"/>
    </location>
</feature>
<dbReference type="Gene3D" id="2.40.40.50">
    <property type="entry name" value="Ubiquitin fusion degradation protein UFD1, N-terminal domain"/>
    <property type="match status" value="1"/>
</dbReference>
<evidence type="ECO:0000313" key="8">
    <source>
        <dbReference type="Proteomes" id="UP001206595"/>
    </source>
</evidence>
<dbReference type="Proteomes" id="UP001206595">
    <property type="component" value="Unassembled WGS sequence"/>
</dbReference>
<proteinExistence type="inferred from homology"/>
<dbReference type="InterPro" id="IPR004854">
    <property type="entry name" value="Ufd1-like"/>
</dbReference>
<sequence length="358" mass="39051">MFGGYEDDDPFQQAIGGFSMGGFMNPNRGFSEMYRCYSIAMMQSGSDRDNVSYGGKIILPQSALEKLSRLNISYPMLFKLINGERNAHTHAGVLEFIAEEGRVYLPHWMMNALQVEQGDIIEIKNTSLPLGTFVRIQPQSVDFLDISDPKAVLENSFRNFATLTQGDIIQITYNSKVYEIKVLEIKPNYDDHGGISIMETDLEVDFAPPVGYVEPSQMPQSIPMGSKMIIDDPKSTKPANAPFQGSGQTLKSRTRDLLKDSPNSSTTSLSDAVAESAAITHDDDAVPAPLNLPFGQLYFGYPIIPLKSAEEKESGPAKTFGGSGQTLRAARKGQSRQSSGTASPASQADGKDKGRSAR</sequence>
<gene>
    <name evidence="7" type="ORF">K450DRAFT_219764</name>
</gene>
<evidence type="ECO:0000259" key="6">
    <source>
        <dbReference type="Pfam" id="PF24842"/>
    </source>
</evidence>
<comment type="caution">
    <text evidence="7">The sequence shown here is derived from an EMBL/GenBank/DDBJ whole genome shotgun (WGS) entry which is preliminary data.</text>
</comment>
<name>A0AAD5HIU4_UMBRA</name>
<dbReference type="Pfam" id="PF24842">
    <property type="entry name" value="UFD1_N2"/>
    <property type="match status" value="1"/>
</dbReference>
<evidence type="ECO:0000256" key="3">
    <source>
        <dbReference type="ARBA" id="ARBA00074895"/>
    </source>
</evidence>
<dbReference type="GeneID" id="75910767"/>